<keyword evidence="4" id="KW-0804">Transcription</keyword>
<dbReference type="Gene3D" id="3.40.190.290">
    <property type="match status" value="1"/>
</dbReference>
<name>A0A840ZS85_9HYPH</name>
<dbReference type="InterPro" id="IPR000847">
    <property type="entry name" value="LysR_HTH_N"/>
</dbReference>
<dbReference type="Pfam" id="PF00126">
    <property type="entry name" value="HTH_1"/>
    <property type="match status" value="1"/>
</dbReference>
<dbReference type="InterPro" id="IPR058163">
    <property type="entry name" value="LysR-type_TF_proteobact-type"/>
</dbReference>
<dbReference type="RefSeq" id="WP_183573936.1">
    <property type="nucleotide sequence ID" value="NZ_JACHOP010000037.1"/>
</dbReference>
<gene>
    <name evidence="7" type="ORF">HNR00_004946</name>
</gene>
<feature type="region of interest" description="Disordered" evidence="5">
    <location>
        <begin position="306"/>
        <end position="327"/>
    </location>
</feature>
<dbReference type="InterPro" id="IPR005119">
    <property type="entry name" value="LysR_subst-bd"/>
</dbReference>
<proteinExistence type="inferred from homology"/>
<reference evidence="7 8" key="1">
    <citation type="submission" date="2020-08" db="EMBL/GenBank/DDBJ databases">
        <title>Genomic Encyclopedia of Type Strains, Phase IV (KMG-IV): sequencing the most valuable type-strain genomes for metagenomic binning, comparative biology and taxonomic classification.</title>
        <authorList>
            <person name="Goeker M."/>
        </authorList>
    </citation>
    <scope>NUCLEOTIDE SEQUENCE [LARGE SCALE GENOMIC DNA]</scope>
    <source>
        <strain evidence="7 8">DSM 2163</strain>
    </source>
</reference>
<comment type="similarity">
    <text evidence="1">Belongs to the LysR transcriptional regulatory family.</text>
</comment>
<dbReference type="Proteomes" id="UP000583454">
    <property type="component" value="Unassembled WGS sequence"/>
</dbReference>
<dbReference type="PRINTS" id="PR00039">
    <property type="entry name" value="HTHLYSR"/>
</dbReference>
<keyword evidence="8" id="KW-1185">Reference proteome</keyword>
<dbReference type="AlphaFoldDB" id="A0A840ZS85"/>
<protein>
    <submittedName>
        <fullName evidence="7">DNA-binding transcriptional LysR family regulator</fullName>
    </submittedName>
</protein>
<dbReference type="PROSITE" id="PS50931">
    <property type="entry name" value="HTH_LYSR"/>
    <property type="match status" value="1"/>
</dbReference>
<dbReference type="GO" id="GO:0006351">
    <property type="term" value="P:DNA-templated transcription"/>
    <property type="evidence" value="ECO:0007669"/>
    <property type="project" value="TreeGrafter"/>
</dbReference>
<keyword evidence="2" id="KW-0805">Transcription regulation</keyword>
<comment type="caution">
    <text evidence="7">The sequence shown here is derived from an EMBL/GenBank/DDBJ whole genome shotgun (WGS) entry which is preliminary data.</text>
</comment>
<accession>A0A840ZS85</accession>
<dbReference type="SUPFAM" id="SSF53850">
    <property type="entry name" value="Periplasmic binding protein-like II"/>
    <property type="match status" value="1"/>
</dbReference>
<dbReference type="InterPro" id="IPR036388">
    <property type="entry name" value="WH-like_DNA-bd_sf"/>
</dbReference>
<dbReference type="SUPFAM" id="SSF46785">
    <property type="entry name" value="Winged helix' DNA-binding domain"/>
    <property type="match status" value="1"/>
</dbReference>
<dbReference type="Pfam" id="PF03466">
    <property type="entry name" value="LysR_substrate"/>
    <property type="match status" value="1"/>
</dbReference>
<evidence type="ECO:0000313" key="7">
    <source>
        <dbReference type="EMBL" id="MBB5760200.1"/>
    </source>
</evidence>
<feature type="domain" description="HTH lysR-type" evidence="6">
    <location>
        <begin position="5"/>
        <end position="62"/>
    </location>
</feature>
<dbReference type="CDD" id="cd08422">
    <property type="entry name" value="PBP2_CrgA_like"/>
    <property type="match status" value="1"/>
</dbReference>
<dbReference type="InterPro" id="IPR036390">
    <property type="entry name" value="WH_DNA-bd_sf"/>
</dbReference>
<dbReference type="FunFam" id="1.10.10.10:FF:000001">
    <property type="entry name" value="LysR family transcriptional regulator"/>
    <property type="match status" value="1"/>
</dbReference>
<organism evidence="7 8">
    <name type="scientific">Methylorubrum rhodinum</name>
    <dbReference type="NCBI Taxonomy" id="29428"/>
    <lineage>
        <taxon>Bacteria</taxon>
        <taxon>Pseudomonadati</taxon>
        <taxon>Pseudomonadota</taxon>
        <taxon>Alphaproteobacteria</taxon>
        <taxon>Hyphomicrobiales</taxon>
        <taxon>Methylobacteriaceae</taxon>
        <taxon>Methylorubrum</taxon>
    </lineage>
</organism>
<evidence type="ECO:0000259" key="6">
    <source>
        <dbReference type="PROSITE" id="PS50931"/>
    </source>
</evidence>
<sequence length="327" mass="34659">MPRLPDFEAWAVFASVAEGLSFSRAAEDLGLSKATVSKAVARLEARLGARLFHRTSRRLALTEAGRAAREDAAALLAAGEAAEARALDANGAPRGRVRLAAPMSFGVAHVAPVLPEFLTAHPQMSVDLHLSDAQVDLVGGGFDLGLRIAALADSSLRVRRLCGVRRSLVATPDYLARHGRPEHPDDLKRHACLGYAYLPTPDRWHFSDSTGVTASVAPEGPLRANNADALAPALRAGLGLAVQPDFTIWDDLRAGRLERVMPGWQPPPIALNLVMPPGLPRPARVSALIAYLERAFATVPWAQNATEAATEAAGESSPSPPSRRAAG</sequence>
<dbReference type="GO" id="GO:0043565">
    <property type="term" value="F:sequence-specific DNA binding"/>
    <property type="evidence" value="ECO:0007669"/>
    <property type="project" value="TreeGrafter"/>
</dbReference>
<evidence type="ECO:0000256" key="3">
    <source>
        <dbReference type="ARBA" id="ARBA00023125"/>
    </source>
</evidence>
<evidence type="ECO:0000256" key="1">
    <source>
        <dbReference type="ARBA" id="ARBA00009437"/>
    </source>
</evidence>
<keyword evidence="3 7" id="KW-0238">DNA-binding</keyword>
<dbReference type="GO" id="GO:0003700">
    <property type="term" value="F:DNA-binding transcription factor activity"/>
    <property type="evidence" value="ECO:0007669"/>
    <property type="project" value="InterPro"/>
</dbReference>
<evidence type="ECO:0000256" key="5">
    <source>
        <dbReference type="SAM" id="MobiDB-lite"/>
    </source>
</evidence>
<dbReference type="PANTHER" id="PTHR30537">
    <property type="entry name" value="HTH-TYPE TRANSCRIPTIONAL REGULATOR"/>
    <property type="match status" value="1"/>
</dbReference>
<evidence type="ECO:0000256" key="4">
    <source>
        <dbReference type="ARBA" id="ARBA00023163"/>
    </source>
</evidence>
<dbReference type="EMBL" id="JACHOP010000037">
    <property type="protein sequence ID" value="MBB5760200.1"/>
    <property type="molecule type" value="Genomic_DNA"/>
</dbReference>
<evidence type="ECO:0000313" key="8">
    <source>
        <dbReference type="Proteomes" id="UP000583454"/>
    </source>
</evidence>
<evidence type="ECO:0000256" key="2">
    <source>
        <dbReference type="ARBA" id="ARBA00023015"/>
    </source>
</evidence>
<dbReference type="Gene3D" id="1.10.10.10">
    <property type="entry name" value="Winged helix-like DNA-binding domain superfamily/Winged helix DNA-binding domain"/>
    <property type="match status" value="1"/>
</dbReference>
<dbReference type="PANTHER" id="PTHR30537:SF5">
    <property type="entry name" value="HTH-TYPE TRANSCRIPTIONAL ACTIVATOR TTDR-RELATED"/>
    <property type="match status" value="1"/>
</dbReference>